<evidence type="ECO:0000313" key="3">
    <source>
        <dbReference type="EMBL" id="MBB5912019.1"/>
    </source>
</evidence>
<feature type="transmembrane region" description="Helical" evidence="2">
    <location>
        <begin position="304"/>
        <end position="327"/>
    </location>
</feature>
<evidence type="ECO:0000256" key="2">
    <source>
        <dbReference type="SAM" id="Phobius"/>
    </source>
</evidence>
<feature type="transmembrane region" description="Helical" evidence="2">
    <location>
        <begin position="67"/>
        <end position="90"/>
    </location>
</feature>
<sequence length="473" mass="50778">MDPGPDEERTPQDDRPATPEEERRSEDAHPEQALPADEHPLSEDERAELERLRALVAARPRRDRSGVLRWVATGILLVLTAVLMIGAVVARTSRSIVLDTDRYVAIVTPLGSDPAVQSAIADKITQAIVANVDIKARTADAMRALTDNVSAVSDRPRVSAALNSLPSLVATQAESFIHTTAVEVVSSSQFQQLWVAANRRAHDALVAVATGETRPGIQVDSSGTVSISLQDVLTVVRQRLDDRGFTFLDGLPSFDKQFVLFQSDALVRMQKAVRVIDRLGTALPWLALATAAGAVWVAPAGRRLRALSLVGLTTVAAMLVLALLLLFGRQYILGAIPQDTLPAPAATTIVGAVIEPVRTSLRTLAALGVIVAATGYLTGSSTSARRARAGIRQAVEFVRRPRSARPPTGVEVFAAHYLKLLRLLVLAVAVLILVNLNYPSWTTVAWLTLGTVLILLLLEVVARPGVPQDTAIR</sequence>
<evidence type="ECO:0000313" key="4">
    <source>
        <dbReference type="Proteomes" id="UP000540412"/>
    </source>
</evidence>
<feature type="transmembrane region" description="Helical" evidence="2">
    <location>
        <begin position="279"/>
        <end position="298"/>
    </location>
</feature>
<protein>
    <submittedName>
        <fullName evidence="3">Putative nucleic acid-binding Zn ribbon protein</fullName>
    </submittedName>
</protein>
<organism evidence="3 4">
    <name type="scientific">Nocardia transvalensis</name>
    <dbReference type="NCBI Taxonomy" id="37333"/>
    <lineage>
        <taxon>Bacteria</taxon>
        <taxon>Bacillati</taxon>
        <taxon>Actinomycetota</taxon>
        <taxon>Actinomycetes</taxon>
        <taxon>Mycobacteriales</taxon>
        <taxon>Nocardiaceae</taxon>
        <taxon>Nocardia</taxon>
    </lineage>
</organism>
<name>A0A7W9UG91_9NOCA</name>
<accession>A0A7W9UG91</accession>
<keyword evidence="2" id="KW-1133">Transmembrane helix</keyword>
<comment type="caution">
    <text evidence="3">The sequence shown here is derived from an EMBL/GenBank/DDBJ whole genome shotgun (WGS) entry which is preliminary data.</text>
</comment>
<feature type="transmembrane region" description="Helical" evidence="2">
    <location>
        <begin position="444"/>
        <end position="462"/>
    </location>
</feature>
<keyword evidence="2" id="KW-0472">Membrane</keyword>
<dbReference type="AlphaFoldDB" id="A0A7W9UG91"/>
<feature type="transmembrane region" description="Helical" evidence="2">
    <location>
        <begin position="420"/>
        <end position="438"/>
    </location>
</feature>
<evidence type="ECO:0000256" key="1">
    <source>
        <dbReference type="SAM" id="MobiDB-lite"/>
    </source>
</evidence>
<keyword evidence="4" id="KW-1185">Reference proteome</keyword>
<dbReference type="EMBL" id="JACHIT010000001">
    <property type="protein sequence ID" value="MBB5912019.1"/>
    <property type="molecule type" value="Genomic_DNA"/>
</dbReference>
<reference evidence="3 4" key="1">
    <citation type="submission" date="2020-08" db="EMBL/GenBank/DDBJ databases">
        <title>Sequencing the genomes of 1000 actinobacteria strains.</title>
        <authorList>
            <person name="Klenk H.-P."/>
        </authorList>
    </citation>
    <scope>NUCLEOTIDE SEQUENCE [LARGE SCALE GENOMIC DNA]</scope>
    <source>
        <strain evidence="3 4">DSM 43582</strain>
    </source>
</reference>
<keyword evidence="2" id="KW-0812">Transmembrane</keyword>
<dbReference type="Proteomes" id="UP000540412">
    <property type="component" value="Unassembled WGS sequence"/>
</dbReference>
<proteinExistence type="predicted"/>
<feature type="region of interest" description="Disordered" evidence="1">
    <location>
        <begin position="1"/>
        <end position="45"/>
    </location>
</feature>
<gene>
    <name evidence="3" type="ORF">BJY24_000886</name>
</gene>
<dbReference type="RefSeq" id="WP_051163231.1">
    <property type="nucleotide sequence ID" value="NZ_JACHIT010000001.1"/>
</dbReference>